<dbReference type="Pfam" id="PF10274">
    <property type="entry name" value="ParcG"/>
    <property type="match status" value="1"/>
</dbReference>
<dbReference type="PANTHER" id="PTHR45668:SF5">
    <property type="entry name" value="SERINE_THREONINE-PROTEIN PHOSPHATASE 5"/>
    <property type="match status" value="1"/>
</dbReference>
<dbReference type="EC" id="3.1.3.16" evidence="6"/>
<gene>
    <name evidence="9" type="ORF">DYB32_002243</name>
</gene>
<dbReference type="PANTHER" id="PTHR45668">
    <property type="entry name" value="SERINE/THREONINE-PROTEIN PHOSPHATASE 5-RELATED"/>
    <property type="match status" value="1"/>
</dbReference>
<comment type="catalytic activity">
    <reaction evidence="6">
        <text>O-phospho-L-threonyl-[protein] + H2O = L-threonyl-[protein] + phosphate</text>
        <dbReference type="Rhea" id="RHEA:47004"/>
        <dbReference type="Rhea" id="RHEA-COMP:11060"/>
        <dbReference type="Rhea" id="RHEA-COMP:11605"/>
        <dbReference type="ChEBI" id="CHEBI:15377"/>
        <dbReference type="ChEBI" id="CHEBI:30013"/>
        <dbReference type="ChEBI" id="CHEBI:43474"/>
        <dbReference type="ChEBI" id="CHEBI:61977"/>
        <dbReference type="EC" id="3.1.3.16"/>
    </reaction>
</comment>
<dbReference type="PRINTS" id="PR00114">
    <property type="entry name" value="STPHPHTASE"/>
</dbReference>
<evidence type="ECO:0000256" key="1">
    <source>
        <dbReference type="ARBA" id="ARBA00001936"/>
    </source>
</evidence>
<dbReference type="SMART" id="SM00054">
    <property type="entry name" value="EFh"/>
    <property type="match status" value="2"/>
</dbReference>
<keyword evidence="5" id="KW-0464">Manganese</keyword>
<feature type="domain" description="EF-hand" evidence="8">
    <location>
        <begin position="624"/>
        <end position="659"/>
    </location>
</feature>
<dbReference type="InterPro" id="IPR004843">
    <property type="entry name" value="Calcineurin-like_PHP"/>
</dbReference>
<evidence type="ECO:0000313" key="9">
    <source>
        <dbReference type="EMBL" id="RHY32793.1"/>
    </source>
</evidence>
<proteinExistence type="inferred from homology"/>
<dbReference type="InterPro" id="IPR051134">
    <property type="entry name" value="PPP_phosphatase"/>
</dbReference>
<dbReference type="CDD" id="cd00051">
    <property type="entry name" value="EFh"/>
    <property type="match status" value="1"/>
</dbReference>
<dbReference type="PROSITE" id="PS00125">
    <property type="entry name" value="SER_THR_PHOSPHATASE"/>
    <property type="match status" value="1"/>
</dbReference>
<dbReference type="Gene3D" id="1.10.238.10">
    <property type="entry name" value="EF-hand"/>
    <property type="match status" value="1"/>
</dbReference>
<comment type="cofactor">
    <cofactor evidence="1">
        <name>Mn(2+)</name>
        <dbReference type="ChEBI" id="CHEBI:29035"/>
    </cofactor>
</comment>
<dbReference type="Pfam" id="PF13499">
    <property type="entry name" value="EF-hand_7"/>
    <property type="match status" value="1"/>
</dbReference>
<reference evidence="9 10" key="1">
    <citation type="submission" date="2018-08" db="EMBL/GenBank/DDBJ databases">
        <title>Aphanomyces genome sequencing and annotation.</title>
        <authorList>
            <person name="Minardi D."/>
            <person name="Oidtmann B."/>
            <person name="Van Der Giezen M."/>
            <person name="Studholme D.J."/>
        </authorList>
    </citation>
    <scope>NUCLEOTIDE SEQUENCE [LARGE SCALE GENOMIC DNA]</scope>
    <source>
        <strain evidence="9 10">NJM0002</strain>
    </source>
</reference>
<keyword evidence="3" id="KW-0479">Metal-binding</keyword>
<dbReference type="Gene3D" id="3.60.21.10">
    <property type="match status" value="1"/>
</dbReference>
<dbReference type="VEuPathDB" id="FungiDB:H310_05249"/>
<feature type="region of interest" description="Disordered" evidence="7">
    <location>
        <begin position="740"/>
        <end position="759"/>
    </location>
</feature>
<dbReference type="EMBL" id="QUSY01000113">
    <property type="protein sequence ID" value="RHY32793.1"/>
    <property type="molecule type" value="Genomic_DNA"/>
</dbReference>
<keyword evidence="6" id="KW-0378">Hydrolase</keyword>
<dbReference type="PROSITE" id="PS50222">
    <property type="entry name" value="EF_HAND_2"/>
    <property type="match status" value="2"/>
</dbReference>
<organism evidence="9 10">
    <name type="scientific">Aphanomyces invadans</name>
    <dbReference type="NCBI Taxonomy" id="157072"/>
    <lineage>
        <taxon>Eukaryota</taxon>
        <taxon>Sar</taxon>
        <taxon>Stramenopiles</taxon>
        <taxon>Oomycota</taxon>
        <taxon>Saprolegniomycetes</taxon>
        <taxon>Saprolegniales</taxon>
        <taxon>Verrucalvaceae</taxon>
        <taxon>Aphanomyces</taxon>
    </lineage>
</organism>
<dbReference type="SMART" id="SM00156">
    <property type="entry name" value="PP2Ac"/>
    <property type="match status" value="1"/>
</dbReference>
<accession>A0A418B408</accession>
<feature type="compositionally biased region" description="Polar residues" evidence="7">
    <location>
        <begin position="936"/>
        <end position="949"/>
    </location>
</feature>
<dbReference type="InterPro" id="IPR018247">
    <property type="entry name" value="EF_Hand_1_Ca_BS"/>
</dbReference>
<dbReference type="InterPro" id="IPR029052">
    <property type="entry name" value="Metallo-depent_PP-like"/>
</dbReference>
<evidence type="ECO:0000256" key="2">
    <source>
        <dbReference type="ARBA" id="ARBA00008294"/>
    </source>
</evidence>
<evidence type="ECO:0000256" key="7">
    <source>
        <dbReference type="SAM" id="MobiDB-lite"/>
    </source>
</evidence>
<dbReference type="SUPFAM" id="SSF56300">
    <property type="entry name" value="Metallo-dependent phosphatases"/>
    <property type="match status" value="1"/>
</dbReference>
<feature type="compositionally biased region" description="Basic and acidic residues" evidence="7">
    <location>
        <begin position="12"/>
        <end position="22"/>
    </location>
</feature>
<dbReference type="Pfam" id="PF00149">
    <property type="entry name" value="Metallophos"/>
    <property type="match status" value="1"/>
</dbReference>
<feature type="region of interest" description="Disordered" evidence="7">
    <location>
        <begin position="928"/>
        <end position="952"/>
    </location>
</feature>
<dbReference type="PROSITE" id="PS00018">
    <property type="entry name" value="EF_HAND_1"/>
    <property type="match status" value="1"/>
</dbReference>
<evidence type="ECO:0000259" key="8">
    <source>
        <dbReference type="PROSITE" id="PS50222"/>
    </source>
</evidence>
<keyword evidence="4" id="KW-0106">Calcium</keyword>
<comment type="similarity">
    <text evidence="2 6">Belongs to the PPP phosphatase family.</text>
</comment>
<feature type="domain" description="EF-hand" evidence="8">
    <location>
        <begin position="665"/>
        <end position="700"/>
    </location>
</feature>
<protein>
    <recommendedName>
        <fullName evidence="6">Serine/threonine-protein phosphatase</fullName>
        <ecNumber evidence="6">3.1.3.16</ecNumber>
    </recommendedName>
</protein>
<dbReference type="InterPro" id="IPR019399">
    <property type="entry name" value="Parkin_co-regulated_protein"/>
</dbReference>
<dbReference type="SUPFAM" id="SSF47473">
    <property type="entry name" value="EF-hand"/>
    <property type="match status" value="1"/>
</dbReference>
<dbReference type="VEuPathDB" id="FungiDB:H310_05251"/>
<dbReference type="AlphaFoldDB" id="A0A418B408"/>
<evidence type="ECO:0000256" key="5">
    <source>
        <dbReference type="ARBA" id="ARBA00023211"/>
    </source>
</evidence>
<dbReference type="InterPro" id="IPR002048">
    <property type="entry name" value="EF_hand_dom"/>
</dbReference>
<evidence type="ECO:0000313" key="10">
    <source>
        <dbReference type="Proteomes" id="UP000285060"/>
    </source>
</evidence>
<evidence type="ECO:0000256" key="6">
    <source>
        <dbReference type="RuleBase" id="RU004273"/>
    </source>
</evidence>
<keyword evidence="10" id="KW-1185">Reference proteome</keyword>
<comment type="caution">
    <text evidence="9">The sequence shown here is derived from an EMBL/GenBank/DDBJ whole genome shotgun (WGS) entry which is preliminary data.</text>
</comment>
<dbReference type="InterPro" id="IPR011992">
    <property type="entry name" value="EF-hand-dom_pair"/>
</dbReference>
<name>A0A418B408_9STRA</name>
<evidence type="ECO:0000256" key="4">
    <source>
        <dbReference type="ARBA" id="ARBA00022837"/>
    </source>
</evidence>
<dbReference type="GO" id="GO:0005509">
    <property type="term" value="F:calcium ion binding"/>
    <property type="evidence" value="ECO:0007669"/>
    <property type="project" value="InterPro"/>
</dbReference>
<feature type="region of interest" description="Disordered" evidence="7">
    <location>
        <begin position="1"/>
        <end position="71"/>
    </location>
</feature>
<sequence length="1105" mass="125313">MGSKSSKLSTKRGPEASGKKNEASPPAITPKKGASTPRTLKQAEQEPTQADEEPPSRLSESTESVTDDERFSSTQWKLFNDLENREEAEMFELSSFLRALHDHMPSTDVDYGDLGPPPPTDSLRMQHQVSWHAAATIDITDMYEGILLNDPLTKEVRSLSRDAINSVLIVDQDAHNLVESFKRGQKLHRNFAMHILTAALQLFQHKPNITEVSITPSPHITIVGDLHGQLDDLLLIFRENGMPGPENPYIFNGDIVDRGTRSIECALIIFTFAVVFPDFVHINRGNHEDKSITEVFGFMKECLLKYDSEVYAMFCVVFKWLPIGTILDKRILILHGGIPRDATTKLHDLSDIPRHLYDLSMYRTKGDTKESRKLHKTMRIVKDILWRLMSLPGINYGQDHVYKYMVKNRLELIIRSHECVPKGFDWPFGAKGADASTSLCWFNDVDRLSWRRGKPFVNRVDGGLCVGMLVTLFSASNYCGVANNMGCFMRIPRTGKPSFFQYMATTSESDLVATNLEGLFDIIVTHREDLLRQFQAVDSSSTQCVSTAQWDAVMQQTLQMHLNWASIRPLLTSTEANQTINYVNFLNRYQARGTCGADDAAATPEGPVAPDVADRRDMFNNMYRYRKRLQALFQVFDQDGNGTINLDEFKAGIDILNKHLPPGMKPFTHAEDLMKSLDLAHDNEININEFMECFRIHANLTVQAKWRRARTKLRALQALGMLKVIEAPAIVTASDVQLDVDESETKHRDDDDDDDEDLTHSSYLSRLVPHHEERRVVDAAQLTRLPTELKVASDNNRVIVQWRWRQRLENVEFAKKGQDVLEPTRVREHRSKCSKVTHGHRVNIVLPEPWRGTDGGMEKVSRTIAVRQQQPPKTNHATSPNKVAAKLKAAAKQPVKTNNKFELADVFATSRLRELQKNTKSSACKVKPAVKPAGDTLSNQGESSPTKPRSTGAFKVRPIEKTKFRYFLARHVRGGGFMDRARQVDITQIDYTHYLPLFFEGLRELDEPYRFLALNGTMDMLEKGGDRPLACIPHLVIPIKQNLMTRHPTILCIQMKVLQKLVLSCPYAGEALVPYYRQILTIFNLFVTKRGTSVDGWHHDSCRLS</sequence>
<dbReference type="GO" id="GO:0004722">
    <property type="term" value="F:protein serine/threonine phosphatase activity"/>
    <property type="evidence" value="ECO:0007669"/>
    <property type="project" value="UniProtKB-EC"/>
</dbReference>
<evidence type="ECO:0000256" key="3">
    <source>
        <dbReference type="ARBA" id="ARBA00022723"/>
    </source>
</evidence>
<dbReference type="InterPro" id="IPR006186">
    <property type="entry name" value="Ser/Thr-sp_prot-phosphatase"/>
</dbReference>
<dbReference type="Proteomes" id="UP000285060">
    <property type="component" value="Unassembled WGS sequence"/>
</dbReference>